<sequence length="80" mass="9309">MSLEQPLPKIGTNNTNNGVERHSPPFINNLTWNFKMGRTPGFQFQSGTLEWTLVYSYWILDFRIGLIERGFLDNNMNSKN</sequence>
<reference evidence="2" key="1">
    <citation type="submission" date="2020-05" db="EMBL/GenBank/DDBJ databases">
        <authorList>
            <person name="Rincon C."/>
            <person name="Sanders R I."/>
            <person name="Robbins C."/>
            <person name="Chaturvedi A."/>
        </authorList>
    </citation>
    <scope>NUCLEOTIDE SEQUENCE</scope>
    <source>
        <strain evidence="2">CHB12</strain>
    </source>
</reference>
<evidence type="ECO:0000313" key="3">
    <source>
        <dbReference type="Proteomes" id="UP000684084"/>
    </source>
</evidence>
<name>A0A915ZZ14_9GLOM</name>
<protein>
    <submittedName>
        <fullName evidence="2">Uncharacterized protein</fullName>
    </submittedName>
</protein>
<accession>A0A915ZZ14</accession>
<proteinExistence type="predicted"/>
<evidence type="ECO:0000256" key="1">
    <source>
        <dbReference type="SAM" id="MobiDB-lite"/>
    </source>
</evidence>
<evidence type="ECO:0000313" key="2">
    <source>
        <dbReference type="EMBL" id="CAB5392815.1"/>
    </source>
</evidence>
<feature type="region of interest" description="Disordered" evidence="1">
    <location>
        <begin position="1"/>
        <end position="22"/>
    </location>
</feature>
<dbReference type="Proteomes" id="UP000684084">
    <property type="component" value="Unassembled WGS sequence"/>
</dbReference>
<dbReference type="EMBL" id="CAGKOT010000079">
    <property type="protein sequence ID" value="CAB5392815.1"/>
    <property type="molecule type" value="Genomic_DNA"/>
</dbReference>
<dbReference type="AlphaFoldDB" id="A0A915ZZ14"/>
<comment type="caution">
    <text evidence="2">The sequence shown here is derived from an EMBL/GenBank/DDBJ whole genome shotgun (WGS) entry which is preliminary data.</text>
</comment>
<organism evidence="2 3">
    <name type="scientific">Rhizophagus irregularis</name>
    <dbReference type="NCBI Taxonomy" id="588596"/>
    <lineage>
        <taxon>Eukaryota</taxon>
        <taxon>Fungi</taxon>
        <taxon>Fungi incertae sedis</taxon>
        <taxon>Mucoromycota</taxon>
        <taxon>Glomeromycotina</taxon>
        <taxon>Glomeromycetes</taxon>
        <taxon>Glomerales</taxon>
        <taxon>Glomeraceae</taxon>
        <taxon>Rhizophagus</taxon>
    </lineage>
</organism>
<gene>
    <name evidence="2" type="ORF">CHRIB12_LOCUS22576</name>
</gene>